<dbReference type="Proteomes" id="UP001063350">
    <property type="component" value="Chromosome"/>
</dbReference>
<keyword evidence="7" id="KW-0653">Protein transport</keyword>
<keyword evidence="8" id="KW-1133">Transmembrane helix</keyword>
<keyword evidence="9" id="KW-0472">Membrane</keyword>
<accession>A0A915XLH4</accession>
<proteinExistence type="inferred from homology"/>
<evidence type="ECO:0000256" key="3">
    <source>
        <dbReference type="ARBA" id="ARBA00022448"/>
    </source>
</evidence>
<dbReference type="GO" id="GO:0009306">
    <property type="term" value="P:protein secretion"/>
    <property type="evidence" value="ECO:0007669"/>
    <property type="project" value="InterPro"/>
</dbReference>
<dbReference type="NCBIfam" id="NF037980">
    <property type="entry name" value="T2SS_GspK"/>
    <property type="match status" value="1"/>
</dbReference>
<dbReference type="AlphaFoldDB" id="A0A915XLH4"/>
<dbReference type="SUPFAM" id="SSF158544">
    <property type="entry name" value="GspK insert domain-like"/>
    <property type="match status" value="1"/>
</dbReference>
<dbReference type="Gene3D" id="3.30.1300.30">
    <property type="entry name" value="GSPII I/J protein-like"/>
    <property type="match status" value="1"/>
</dbReference>
<keyword evidence="6" id="KW-0812">Transmembrane</keyword>
<keyword evidence="4" id="KW-1003">Cell membrane</keyword>
<dbReference type="InterPro" id="IPR038072">
    <property type="entry name" value="GspK_central_sf"/>
</dbReference>
<dbReference type="InterPro" id="IPR005628">
    <property type="entry name" value="GspK"/>
</dbReference>
<dbReference type="KEGG" id="ddu:GF1_21670"/>
<keyword evidence="5" id="KW-0997">Cell inner membrane</keyword>
<organism evidence="12 13">
    <name type="scientific">Desulfolithobacter dissulfuricans</name>
    <dbReference type="NCBI Taxonomy" id="2795293"/>
    <lineage>
        <taxon>Bacteria</taxon>
        <taxon>Pseudomonadati</taxon>
        <taxon>Thermodesulfobacteriota</taxon>
        <taxon>Desulfobulbia</taxon>
        <taxon>Desulfobulbales</taxon>
        <taxon>Desulfobulbaceae</taxon>
        <taxon>Desulfolithobacter</taxon>
    </lineage>
</organism>
<gene>
    <name evidence="12" type="primary">gspK</name>
    <name evidence="12" type="ORF">GF1_21670</name>
</gene>
<feature type="domain" description="T2SS protein K second SAM-like" evidence="10">
    <location>
        <begin position="220"/>
        <end position="250"/>
    </location>
</feature>
<evidence type="ECO:0000256" key="4">
    <source>
        <dbReference type="ARBA" id="ARBA00022475"/>
    </source>
</evidence>
<dbReference type="InterPro" id="IPR049179">
    <property type="entry name" value="T2SSK_SAM-like_2nd"/>
</dbReference>
<dbReference type="Pfam" id="PF03934">
    <property type="entry name" value="T2SSK"/>
    <property type="match status" value="1"/>
</dbReference>
<dbReference type="RefSeq" id="WP_267926540.1">
    <property type="nucleotide sequence ID" value="NZ_AP024233.1"/>
</dbReference>
<keyword evidence="13" id="KW-1185">Reference proteome</keyword>
<evidence type="ECO:0000256" key="9">
    <source>
        <dbReference type="ARBA" id="ARBA00023136"/>
    </source>
</evidence>
<protein>
    <submittedName>
        <fullName evidence="12">Type II secretion system protein K</fullName>
    </submittedName>
</protein>
<evidence type="ECO:0000259" key="10">
    <source>
        <dbReference type="Pfam" id="PF03934"/>
    </source>
</evidence>
<evidence type="ECO:0000256" key="6">
    <source>
        <dbReference type="ARBA" id="ARBA00022692"/>
    </source>
</evidence>
<feature type="domain" description="T2SS protein K first SAM-like" evidence="11">
    <location>
        <begin position="106"/>
        <end position="198"/>
    </location>
</feature>
<dbReference type="PANTHER" id="PTHR38831:SF2">
    <property type="entry name" value="TYPE II SECRETION SYSTEM PROTEIN K"/>
    <property type="match status" value="1"/>
</dbReference>
<comment type="similarity">
    <text evidence="2">Belongs to the GSP K family.</text>
</comment>
<evidence type="ECO:0000256" key="5">
    <source>
        <dbReference type="ARBA" id="ARBA00022519"/>
    </source>
</evidence>
<evidence type="ECO:0000256" key="7">
    <source>
        <dbReference type="ARBA" id="ARBA00022927"/>
    </source>
</evidence>
<name>A0A915XLH4_9BACT</name>
<evidence type="ECO:0000313" key="13">
    <source>
        <dbReference type="Proteomes" id="UP001063350"/>
    </source>
</evidence>
<dbReference type="Pfam" id="PF21687">
    <property type="entry name" value="T2SSK_1st"/>
    <property type="match status" value="1"/>
</dbReference>
<evidence type="ECO:0000259" key="11">
    <source>
        <dbReference type="Pfam" id="PF21687"/>
    </source>
</evidence>
<dbReference type="GO" id="GO:0005886">
    <property type="term" value="C:plasma membrane"/>
    <property type="evidence" value="ECO:0007669"/>
    <property type="project" value="UniProtKB-SubCell"/>
</dbReference>
<sequence length="320" mass="35923">MMRLRDRSGMALLLALFAITFLVAVTLQFNRSVTFQLQGAVHFQETTRLDTMLLGGLNIARAALLADLRQNDFDSLHDGWASLDQDELTTLFSADMFELKIKDLSGRLQVNSLAQSEAQRQIWVRFLSSGKFGIDSVDEATALVDALADWVDPDSETRDQGAENSYYASLSPPYGCRNGPVRYPEELLLVRGMTAEILYGNKEHSGIIEYLTITGQEGTININTAPDLVLRALHPELDEETVAELLEFRQDPDNRELLADPAWYTGVPGMEGIILPENLITIRSSWFRIGIRARSGEIERQGTGILQRQEKLSLVYWKVE</sequence>
<dbReference type="PIRSF" id="PIRSF002786">
    <property type="entry name" value="XcpX"/>
    <property type="match status" value="1"/>
</dbReference>
<evidence type="ECO:0000313" key="12">
    <source>
        <dbReference type="EMBL" id="BCO09791.1"/>
    </source>
</evidence>
<evidence type="ECO:0000256" key="2">
    <source>
        <dbReference type="ARBA" id="ARBA00007246"/>
    </source>
</evidence>
<evidence type="ECO:0000256" key="1">
    <source>
        <dbReference type="ARBA" id="ARBA00004533"/>
    </source>
</evidence>
<dbReference type="EMBL" id="AP024233">
    <property type="protein sequence ID" value="BCO09791.1"/>
    <property type="molecule type" value="Genomic_DNA"/>
</dbReference>
<dbReference type="Gene3D" id="1.10.40.60">
    <property type="entry name" value="EpsJ-like"/>
    <property type="match status" value="2"/>
</dbReference>
<keyword evidence="3" id="KW-0813">Transport</keyword>
<comment type="subcellular location">
    <subcellularLocation>
        <location evidence="1">Cell inner membrane</location>
    </subcellularLocation>
</comment>
<dbReference type="InterPro" id="IPR049031">
    <property type="entry name" value="T2SSK_SAM-like_1st"/>
</dbReference>
<reference evidence="12" key="1">
    <citation type="submission" date="2020-12" db="EMBL/GenBank/DDBJ databases">
        <title>Desulfobium dissulfuricans gen. nov., sp. nov., a novel mesophilic, sulfate-reducing bacterium isolated from a deep-sea hydrothermal vent.</title>
        <authorList>
            <person name="Hashimoto Y."/>
            <person name="Tame A."/>
            <person name="Sawayama S."/>
            <person name="Miyazaki J."/>
            <person name="Takai K."/>
            <person name="Nakagawa S."/>
        </authorList>
    </citation>
    <scope>NUCLEOTIDE SEQUENCE</scope>
    <source>
        <strain evidence="12">GF1</strain>
    </source>
</reference>
<dbReference type="PANTHER" id="PTHR38831">
    <property type="entry name" value="TYPE II SECRETION SYSTEM PROTEIN K"/>
    <property type="match status" value="1"/>
</dbReference>
<evidence type="ECO:0000256" key="8">
    <source>
        <dbReference type="ARBA" id="ARBA00022989"/>
    </source>
</evidence>